<dbReference type="Gene3D" id="3.90.740.10">
    <property type="entry name" value="Valyl/Leucyl/Isoleucyl-tRNA synthetase, editing domain"/>
    <property type="match status" value="1"/>
</dbReference>
<feature type="domain" description="Methionyl/Leucyl tRNA synthetase" evidence="13">
    <location>
        <begin position="54"/>
        <end position="187"/>
    </location>
</feature>
<dbReference type="PANTHER" id="PTHR43740:SF2">
    <property type="entry name" value="LEUCINE--TRNA LIGASE, MITOCHONDRIAL"/>
    <property type="match status" value="1"/>
</dbReference>
<dbReference type="FunFam" id="1.10.730.10:FF:000003">
    <property type="entry name" value="Leucine--tRNA ligase"/>
    <property type="match status" value="1"/>
</dbReference>
<dbReference type="GO" id="GO:0005829">
    <property type="term" value="C:cytosol"/>
    <property type="evidence" value="ECO:0007669"/>
    <property type="project" value="TreeGrafter"/>
</dbReference>
<dbReference type="Pfam" id="PF09334">
    <property type="entry name" value="tRNA-synt_1g"/>
    <property type="match status" value="1"/>
</dbReference>
<gene>
    <name evidence="9" type="primary">leuS</name>
    <name evidence="15" type="ORF">SAMN05216204_12344</name>
</gene>
<dbReference type="InterPro" id="IPR002302">
    <property type="entry name" value="Leu-tRNA-ligase"/>
</dbReference>
<dbReference type="Gene3D" id="3.10.20.590">
    <property type="match status" value="1"/>
</dbReference>
<comment type="catalytic activity">
    <reaction evidence="8 9">
        <text>tRNA(Leu) + L-leucine + ATP = L-leucyl-tRNA(Leu) + AMP + diphosphate</text>
        <dbReference type="Rhea" id="RHEA:11688"/>
        <dbReference type="Rhea" id="RHEA-COMP:9613"/>
        <dbReference type="Rhea" id="RHEA-COMP:9622"/>
        <dbReference type="ChEBI" id="CHEBI:30616"/>
        <dbReference type="ChEBI" id="CHEBI:33019"/>
        <dbReference type="ChEBI" id="CHEBI:57427"/>
        <dbReference type="ChEBI" id="CHEBI:78442"/>
        <dbReference type="ChEBI" id="CHEBI:78494"/>
        <dbReference type="ChEBI" id="CHEBI:456215"/>
        <dbReference type="EC" id="6.1.1.4"/>
    </reaction>
</comment>
<dbReference type="FunFam" id="3.40.50.620:FF:000003">
    <property type="entry name" value="Leucine--tRNA ligase"/>
    <property type="match status" value="1"/>
</dbReference>
<organism evidence="15 16">
    <name type="scientific">Massilia yuzhufengensis</name>
    <dbReference type="NCBI Taxonomy" id="1164594"/>
    <lineage>
        <taxon>Bacteria</taxon>
        <taxon>Pseudomonadati</taxon>
        <taxon>Pseudomonadota</taxon>
        <taxon>Betaproteobacteria</taxon>
        <taxon>Burkholderiales</taxon>
        <taxon>Oxalobacteraceae</taxon>
        <taxon>Telluria group</taxon>
        <taxon>Massilia</taxon>
    </lineage>
</organism>
<dbReference type="InterPro" id="IPR009008">
    <property type="entry name" value="Val/Leu/Ile-tRNA-synth_edit"/>
</dbReference>
<feature type="domain" description="Aminoacyl-tRNA synthetase class Ia" evidence="11">
    <location>
        <begin position="445"/>
        <end position="602"/>
    </location>
</feature>
<feature type="domain" description="Methionyl/Valyl/Leucyl/Isoleucyl-tRNA synthetase anticodon-binding" evidence="12">
    <location>
        <begin position="731"/>
        <end position="857"/>
    </location>
</feature>
<feature type="domain" description="Leucyl-tRNA synthetase editing" evidence="14">
    <location>
        <begin position="239"/>
        <end position="429"/>
    </location>
</feature>
<dbReference type="EMBL" id="FOLD01000023">
    <property type="protein sequence ID" value="SFD36824.1"/>
    <property type="molecule type" value="Genomic_DNA"/>
</dbReference>
<dbReference type="CDD" id="cd07958">
    <property type="entry name" value="Anticodon_Ia_Leu_BEm"/>
    <property type="match status" value="1"/>
</dbReference>
<dbReference type="Gene3D" id="3.40.50.620">
    <property type="entry name" value="HUPs"/>
    <property type="match status" value="2"/>
</dbReference>
<dbReference type="InterPro" id="IPR009080">
    <property type="entry name" value="tRNAsynth_Ia_anticodon-bd"/>
</dbReference>
<evidence type="ECO:0000313" key="15">
    <source>
        <dbReference type="EMBL" id="SFD36824.1"/>
    </source>
</evidence>
<evidence type="ECO:0000259" key="11">
    <source>
        <dbReference type="Pfam" id="PF00133"/>
    </source>
</evidence>
<keyword evidence="16" id="KW-1185">Reference proteome</keyword>
<keyword evidence="5 9" id="KW-0067">ATP-binding</keyword>
<dbReference type="CDD" id="cd00812">
    <property type="entry name" value="LeuRS_core"/>
    <property type="match status" value="1"/>
</dbReference>
<dbReference type="Pfam" id="PF00133">
    <property type="entry name" value="tRNA-synt_1"/>
    <property type="match status" value="2"/>
</dbReference>
<comment type="similarity">
    <text evidence="1 9 10">Belongs to the class-I aminoacyl-tRNA synthetase family.</text>
</comment>
<accession>A0A1I1RR78</accession>
<sequence>MFCSTPFSRPQNTMQEKYSPAEVEQAAQAYWKSIEAYKAVEHDPRFPKGKYYACSMLPYPSGKLHMGHVRNYTINDVMYRYLRMNGYNVLMPMGWDAFGMPAENAAMANNVPPAEWTYSNIAHMRGQMESMGLAIDWSREMTACKPEYYKWNQWMFLKMLEKGIIYQKTGTVNWDPVDQTVLANEQVVDGRGWRSGALIEKREIPMYYVRITEYADELLEHVDSKLPGWPERVRTMQANWIGKSTGVRFAFPHTIADDAGELINDGKLYVFTTRADTIMGATFCAVAAEHPLAQHAARNNPELQAFIAECKLGSVIEADMATMEKKGMPTGLFVTHPVTGEQVPVWIGNYVLMTYGDGAVMGVPGHDERDFGFAKKYNLPIKQVVAVEGQEFSLDGWQEWYGDKEHGRTINSGKYDGLDYIAAVNAVAGDLATQELGDKKVTYRLRDWGISRQRYWGTPIPMIHCGECGVVPVPEQDLPVVLPEHLVPDGTGNPLNKDDAFLKCDCPKCGKPARRETDTMDTFIDSSWYYMRYTSPGSNDAMVDARNDYWMPMDQYIGGIEHAVMHLLYARFWTKVMRDFGLVKFDEPFVNLLTQGMVLNETYYREDAGSKKTWYNPADVELVFDDKGRPQSATLKADGQPVEIGGTEKMSKSKNNGIDPQAQIEQYGADTARLFTMFASPPEQTLEWSNSGVEGASRFLRRVWAYGYAQRERIAAALAGQKQGSLDDAQKTLRREVHKVLQQADYDLKRIQYNTVVSACMKMLNTLESSKLAEGVASDAVIAEGFSIFLRLLNPVAPHITHALWQDLGYAAVYGDILNVQWPEVDPAALEQSEIEMMIQVNGKLRGSVKVAKDADKASIEAAALAEESVQKFIEGTPKKVIVVPGKLVNIVV</sequence>
<dbReference type="PRINTS" id="PR00985">
    <property type="entry name" value="TRNASYNTHLEU"/>
</dbReference>
<dbReference type="AlphaFoldDB" id="A0A1I1RR78"/>
<evidence type="ECO:0000256" key="2">
    <source>
        <dbReference type="ARBA" id="ARBA00022490"/>
    </source>
</evidence>
<dbReference type="InterPro" id="IPR001412">
    <property type="entry name" value="aa-tRNA-synth_I_CS"/>
</dbReference>
<keyword evidence="6 9" id="KW-0648">Protein biosynthesis</keyword>
<dbReference type="SUPFAM" id="SSF52374">
    <property type="entry name" value="Nucleotidylyl transferase"/>
    <property type="match status" value="1"/>
</dbReference>
<keyword evidence="7 9" id="KW-0030">Aminoacyl-tRNA synthetase</keyword>
<dbReference type="GO" id="GO:0005524">
    <property type="term" value="F:ATP binding"/>
    <property type="evidence" value="ECO:0007669"/>
    <property type="project" value="UniProtKB-UniRule"/>
</dbReference>
<dbReference type="FunFam" id="3.40.50.620:FF:000056">
    <property type="entry name" value="Leucine--tRNA ligase"/>
    <property type="match status" value="1"/>
</dbReference>
<dbReference type="InterPro" id="IPR002300">
    <property type="entry name" value="aa-tRNA-synth_Ia"/>
</dbReference>
<dbReference type="Gene3D" id="1.10.730.10">
    <property type="entry name" value="Isoleucyl-tRNA Synthetase, Domain 1"/>
    <property type="match status" value="1"/>
</dbReference>
<evidence type="ECO:0000256" key="5">
    <source>
        <dbReference type="ARBA" id="ARBA00022840"/>
    </source>
</evidence>
<dbReference type="InterPro" id="IPR013155">
    <property type="entry name" value="M/V/L/I-tRNA-synth_anticd-bd"/>
</dbReference>
<evidence type="ECO:0000313" key="16">
    <source>
        <dbReference type="Proteomes" id="UP000198639"/>
    </source>
</evidence>
<dbReference type="FunFam" id="3.90.740.10:FF:000012">
    <property type="entry name" value="Leucine--tRNA ligase"/>
    <property type="match status" value="1"/>
</dbReference>
<dbReference type="GO" id="GO:0002161">
    <property type="term" value="F:aminoacyl-tRNA deacylase activity"/>
    <property type="evidence" value="ECO:0007669"/>
    <property type="project" value="InterPro"/>
</dbReference>
<dbReference type="Pfam" id="PF08264">
    <property type="entry name" value="Anticodon_1"/>
    <property type="match status" value="1"/>
</dbReference>
<dbReference type="NCBIfam" id="TIGR00396">
    <property type="entry name" value="leuS_bact"/>
    <property type="match status" value="1"/>
</dbReference>
<feature type="short sequence motif" description="'HIGH' region" evidence="9">
    <location>
        <begin position="58"/>
        <end position="68"/>
    </location>
</feature>
<feature type="binding site" evidence="9">
    <location>
        <position position="652"/>
    </location>
    <ligand>
        <name>ATP</name>
        <dbReference type="ChEBI" id="CHEBI:30616"/>
    </ligand>
</feature>
<evidence type="ECO:0000256" key="1">
    <source>
        <dbReference type="ARBA" id="ARBA00005594"/>
    </source>
</evidence>
<dbReference type="Gene3D" id="2.20.28.290">
    <property type="match status" value="1"/>
</dbReference>
<dbReference type="InterPro" id="IPR015413">
    <property type="entry name" value="Methionyl/Leucyl_tRNA_Synth"/>
</dbReference>
<dbReference type="PANTHER" id="PTHR43740">
    <property type="entry name" value="LEUCYL-TRNA SYNTHETASE"/>
    <property type="match status" value="1"/>
</dbReference>
<feature type="short sequence motif" description="'KMSKS' region" evidence="9">
    <location>
        <begin position="649"/>
        <end position="653"/>
    </location>
</feature>
<dbReference type="Pfam" id="PF13603">
    <property type="entry name" value="tRNA-synt_1_2"/>
    <property type="match status" value="1"/>
</dbReference>
<dbReference type="InterPro" id="IPR014729">
    <property type="entry name" value="Rossmann-like_a/b/a_fold"/>
</dbReference>
<dbReference type="FunFam" id="2.20.28.290:FF:000001">
    <property type="entry name" value="Leucine--tRNA ligase"/>
    <property type="match status" value="1"/>
</dbReference>
<dbReference type="SUPFAM" id="SSF50677">
    <property type="entry name" value="ValRS/IleRS/LeuRS editing domain"/>
    <property type="match status" value="1"/>
</dbReference>
<dbReference type="EC" id="6.1.1.4" evidence="9"/>
<evidence type="ECO:0000256" key="4">
    <source>
        <dbReference type="ARBA" id="ARBA00022741"/>
    </source>
</evidence>
<dbReference type="STRING" id="1164594.SAMN05216204_12344"/>
<dbReference type="PROSITE" id="PS00178">
    <property type="entry name" value="AA_TRNA_LIGASE_I"/>
    <property type="match status" value="1"/>
</dbReference>
<feature type="domain" description="Aminoacyl-tRNA synthetase class Ia" evidence="11">
    <location>
        <begin position="648"/>
        <end position="688"/>
    </location>
</feature>
<reference evidence="16" key="1">
    <citation type="submission" date="2016-10" db="EMBL/GenBank/DDBJ databases">
        <authorList>
            <person name="Varghese N."/>
            <person name="Submissions S."/>
        </authorList>
    </citation>
    <scope>NUCLEOTIDE SEQUENCE [LARGE SCALE GENOMIC DNA]</scope>
    <source>
        <strain evidence="16">CGMCC 1.12041</strain>
    </source>
</reference>
<evidence type="ECO:0000259" key="14">
    <source>
        <dbReference type="Pfam" id="PF13603"/>
    </source>
</evidence>
<evidence type="ECO:0000256" key="6">
    <source>
        <dbReference type="ARBA" id="ARBA00022917"/>
    </source>
</evidence>
<dbReference type="Proteomes" id="UP000198639">
    <property type="component" value="Unassembled WGS sequence"/>
</dbReference>
<keyword evidence="2 9" id="KW-0963">Cytoplasm</keyword>
<dbReference type="GO" id="GO:0006429">
    <property type="term" value="P:leucyl-tRNA aminoacylation"/>
    <property type="evidence" value="ECO:0007669"/>
    <property type="project" value="UniProtKB-UniRule"/>
</dbReference>
<evidence type="ECO:0000256" key="3">
    <source>
        <dbReference type="ARBA" id="ARBA00022598"/>
    </source>
</evidence>
<evidence type="ECO:0000256" key="7">
    <source>
        <dbReference type="ARBA" id="ARBA00023146"/>
    </source>
</evidence>
<evidence type="ECO:0000256" key="8">
    <source>
        <dbReference type="ARBA" id="ARBA00047469"/>
    </source>
</evidence>
<proteinExistence type="inferred from homology"/>
<dbReference type="FunFam" id="3.10.20.590:FF:000001">
    <property type="entry name" value="Leucine--tRNA ligase"/>
    <property type="match status" value="1"/>
</dbReference>
<keyword evidence="3 9" id="KW-0436">Ligase</keyword>
<dbReference type="InterPro" id="IPR025709">
    <property type="entry name" value="Leu_tRNA-synth_edit"/>
</dbReference>
<name>A0A1I1RR78_9BURK</name>
<comment type="subcellular location">
    <subcellularLocation>
        <location evidence="9">Cytoplasm</location>
    </subcellularLocation>
</comment>
<evidence type="ECO:0000259" key="13">
    <source>
        <dbReference type="Pfam" id="PF09334"/>
    </source>
</evidence>
<evidence type="ECO:0000259" key="12">
    <source>
        <dbReference type="Pfam" id="PF08264"/>
    </source>
</evidence>
<dbReference type="SUPFAM" id="SSF47323">
    <property type="entry name" value="Anticodon-binding domain of a subclass of class I aminoacyl-tRNA synthetases"/>
    <property type="match status" value="1"/>
</dbReference>
<dbReference type="HAMAP" id="MF_00049_B">
    <property type="entry name" value="Leu_tRNA_synth_B"/>
    <property type="match status" value="1"/>
</dbReference>
<keyword evidence="4 9" id="KW-0547">Nucleotide-binding</keyword>
<evidence type="ECO:0000256" key="10">
    <source>
        <dbReference type="RuleBase" id="RU363035"/>
    </source>
</evidence>
<dbReference type="GO" id="GO:0004823">
    <property type="term" value="F:leucine-tRNA ligase activity"/>
    <property type="evidence" value="ECO:0007669"/>
    <property type="project" value="UniProtKB-UniRule"/>
</dbReference>
<protein>
    <recommendedName>
        <fullName evidence="9">Leucine--tRNA ligase</fullName>
        <ecNumber evidence="9">6.1.1.4</ecNumber>
    </recommendedName>
    <alternativeName>
        <fullName evidence="9">Leucyl-tRNA synthetase</fullName>
        <shortName evidence="9">LeuRS</shortName>
    </alternativeName>
</protein>
<evidence type="ECO:0000256" key="9">
    <source>
        <dbReference type="HAMAP-Rule" id="MF_00049"/>
    </source>
</evidence>